<dbReference type="InterPro" id="IPR032466">
    <property type="entry name" value="Metal_Hydrolase"/>
</dbReference>
<sequence>MPSTLIRQVRLLDPLSQRDCVTDVLIEADWVSAIAPSLSDYPADTDIIEGAGLILAPGLVDLYSQSGEPGYESRETLASLQQAAAAGGFTRVGLLPNTRPVTDNSAAVAQQLRLSQGIRRSQLLPWAAITLGTQGQQLSELAELATAGTVGFSDGQPIENAVLLSRLLDYAQPLQKPIALWPCDRALANGGAARAGVDALRLGLPMVPAIAETTAVATILECVAVTQTPVHLMRISTVRSVALIREAKARGLPISASVTWLHLVCNSQDLQSYDPSLRLAPPLGTPLDQQALIEGLADGTLDAIAVDHQPYTYEEKTVPFSLAPPGAVGLELALPVLWQRFVASGQWSALQLWRYLSLQPACCLALEPPQVQVHQPTELVLFDPAAAWTVSPTALKSLSTNTAWLNRDLTGRVLRTWLPA</sequence>
<protein>
    <submittedName>
        <fullName evidence="3">Dihydroorotase</fullName>
        <ecNumber evidence="3">3.5.2.3</ecNumber>
    </submittedName>
</protein>
<name>A0A8J7AJG3_9CYAN</name>
<dbReference type="GO" id="GO:0006145">
    <property type="term" value="P:purine nucleobase catabolic process"/>
    <property type="evidence" value="ECO:0007669"/>
    <property type="project" value="TreeGrafter"/>
</dbReference>
<keyword evidence="3" id="KW-0378">Hydrolase</keyword>
<dbReference type="AlphaFoldDB" id="A0A8J7AJG3"/>
<comment type="caution">
    <text evidence="3">The sequence shown here is derived from an EMBL/GenBank/DDBJ whole genome shotgun (WGS) entry which is preliminary data.</text>
</comment>
<dbReference type="Gene3D" id="2.30.40.10">
    <property type="entry name" value="Urease, subunit C, domain 1"/>
    <property type="match status" value="1"/>
</dbReference>
<dbReference type="SUPFAM" id="SSF51338">
    <property type="entry name" value="Composite domain of metallo-dependent hydrolases"/>
    <property type="match status" value="1"/>
</dbReference>
<evidence type="ECO:0000256" key="1">
    <source>
        <dbReference type="ARBA" id="ARBA00022975"/>
    </source>
</evidence>
<evidence type="ECO:0000259" key="2">
    <source>
        <dbReference type="Pfam" id="PF12890"/>
    </source>
</evidence>
<feature type="domain" description="Dihydroorotase catalytic" evidence="2">
    <location>
        <begin position="54"/>
        <end position="218"/>
    </location>
</feature>
<dbReference type="InterPro" id="IPR050138">
    <property type="entry name" value="DHOase/Allantoinase_Hydrolase"/>
</dbReference>
<dbReference type="InterPro" id="IPR024403">
    <property type="entry name" value="DHOase_cat"/>
</dbReference>
<keyword evidence="1" id="KW-0665">Pyrimidine biosynthesis</keyword>
<dbReference type="EMBL" id="JADEXG010000082">
    <property type="protein sequence ID" value="MBE9080084.1"/>
    <property type="molecule type" value="Genomic_DNA"/>
</dbReference>
<dbReference type="PANTHER" id="PTHR43668">
    <property type="entry name" value="ALLANTOINASE"/>
    <property type="match status" value="1"/>
</dbReference>
<evidence type="ECO:0000313" key="4">
    <source>
        <dbReference type="Proteomes" id="UP000636505"/>
    </source>
</evidence>
<dbReference type="Pfam" id="PF12890">
    <property type="entry name" value="DHOase"/>
    <property type="match status" value="1"/>
</dbReference>
<accession>A0A8J7AJG3</accession>
<dbReference type="EC" id="3.5.2.3" evidence="3"/>
<proteinExistence type="predicted"/>
<dbReference type="RefSeq" id="WP_193911682.1">
    <property type="nucleotide sequence ID" value="NZ_JADEXG010000082.1"/>
</dbReference>
<dbReference type="GO" id="GO:0006221">
    <property type="term" value="P:pyrimidine nucleotide biosynthetic process"/>
    <property type="evidence" value="ECO:0007669"/>
    <property type="project" value="UniProtKB-KW"/>
</dbReference>
<dbReference type="GO" id="GO:0046872">
    <property type="term" value="F:metal ion binding"/>
    <property type="evidence" value="ECO:0007669"/>
    <property type="project" value="InterPro"/>
</dbReference>
<dbReference type="GO" id="GO:0005737">
    <property type="term" value="C:cytoplasm"/>
    <property type="evidence" value="ECO:0007669"/>
    <property type="project" value="TreeGrafter"/>
</dbReference>
<reference evidence="3" key="1">
    <citation type="submission" date="2020-10" db="EMBL/GenBank/DDBJ databases">
        <authorList>
            <person name="Castelo-Branco R."/>
            <person name="Eusebio N."/>
            <person name="Adriana R."/>
            <person name="Vieira A."/>
            <person name="Brugerolle De Fraissinette N."/>
            <person name="Rezende De Castro R."/>
            <person name="Schneider M.P."/>
            <person name="Vasconcelos V."/>
            <person name="Leao P.N."/>
        </authorList>
    </citation>
    <scope>NUCLEOTIDE SEQUENCE</scope>
    <source>
        <strain evidence="3">LEGE 07310</strain>
    </source>
</reference>
<organism evidence="3 4">
    <name type="scientific">Vasconcelosia minhoensis LEGE 07310</name>
    <dbReference type="NCBI Taxonomy" id="915328"/>
    <lineage>
        <taxon>Bacteria</taxon>
        <taxon>Bacillati</taxon>
        <taxon>Cyanobacteriota</taxon>
        <taxon>Cyanophyceae</taxon>
        <taxon>Nodosilineales</taxon>
        <taxon>Cymatolegaceae</taxon>
        <taxon>Vasconcelosia</taxon>
        <taxon>Vasconcelosia minhoensis</taxon>
    </lineage>
</organism>
<dbReference type="Proteomes" id="UP000636505">
    <property type="component" value="Unassembled WGS sequence"/>
</dbReference>
<dbReference type="NCBIfam" id="NF005614">
    <property type="entry name" value="PRK07369.1"/>
    <property type="match status" value="1"/>
</dbReference>
<dbReference type="InterPro" id="IPR004722">
    <property type="entry name" value="DHOase"/>
</dbReference>
<dbReference type="InterPro" id="IPR011059">
    <property type="entry name" value="Metal-dep_hydrolase_composite"/>
</dbReference>
<dbReference type="PANTHER" id="PTHR43668:SF2">
    <property type="entry name" value="ALLANTOINASE"/>
    <property type="match status" value="1"/>
</dbReference>
<evidence type="ECO:0000313" key="3">
    <source>
        <dbReference type="EMBL" id="MBE9080084.1"/>
    </source>
</evidence>
<dbReference type="NCBIfam" id="TIGR00857">
    <property type="entry name" value="pyrC_multi"/>
    <property type="match status" value="1"/>
</dbReference>
<dbReference type="Gene3D" id="3.20.20.140">
    <property type="entry name" value="Metal-dependent hydrolases"/>
    <property type="match status" value="1"/>
</dbReference>
<gene>
    <name evidence="3" type="ORF">IQ241_22795</name>
</gene>
<dbReference type="CDD" id="cd01317">
    <property type="entry name" value="DHOase_IIa"/>
    <property type="match status" value="1"/>
</dbReference>
<keyword evidence="4" id="KW-1185">Reference proteome</keyword>
<dbReference type="GO" id="GO:0004151">
    <property type="term" value="F:dihydroorotase activity"/>
    <property type="evidence" value="ECO:0007669"/>
    <property type="project" value="UniProtKB-EC"/>
</dbReference>
<dbReference type="SUPFAM" id="SSF51556">
    <property type="entry name" value="Metallo-dependent hydrolases"/>
    <property type="match status" value="1"/>
</dbReference>
<dbReference type="GO" id="GO:0004038">
    <property type="term" value="F:allantoinase activity"/>
    <property type="evidence" value="ECO:0007669"/>
    <property type="project" value="TreeGrafter"/>
</dbReference>